<protein>
    <submittedName>
        <fullName evidence="4">Uncharacterized protein</fullName>
    </submittedName>
</protein>
<dbReference type="GO" id="GO:0000428">
    <property type="term" value="C:DNA-directed RNA polymerase complex"/>
    <property type="evidence" value="ECO:0007669"/>
    <property type="project" value="UniProtKB-KW"/>
</dbReference>
<dbReference type="EMBL" id="MN739125">
    <property type="protein sequence ID" value="QHS90090.1"/>
    <property type="molecule type" value="Genomic_DNA"/>
</dbReference>
<dbReference type="GO" id="GO:0006351">
    <property type="term" value="P:DNA-templated transcription"/>
    <property type="evidence" value="ECO:0007669"/>
    <property type="project" value="InterPro"/>
</dbReference>
<dbReference type="AlphaFoldDB" id="A0A6C0BDG8"/>
<evidence type="ECO:0000256" key="2">
    <source>
        <dbReference type="ARBA" id="ARBA00023163"/>
    </source>
</evidence>
<organism evidence="4">
    <name type="scientific">viral metagenome</name>
    <dbReference type="NCBI Taxonomy" id="1070528"/>
    <lineage>
        <taxon>unclassified sequences</taxon>
        <taxon>metagenomes</taxon>
        <taxon>organismal metagenomes</taxon>
    </lineage>
</organism>
<dbReference type="GO" id="GO:0003677">
    <property type="term" value="F:DNA binding"/>
    <property type="evidence" value="ECO:0007669"/>
    <property type="project" value="InterPro"/>
</dbReference>
<evidence type="ECO:0000256" key="1">
    <source>
        <dbReference type="ARBA" id="ARBA00022478"/>
    </source>
</evidence>
<dbReference type="InterPro" id="IPR036161">
    <property type="entry name" value="RPB6/omega-like_sf"/>
</dbReference>
<name>A0A6C0BDG8_9ZZZZ</name>
<accession>A0A6C0BDG8</accession>
<dbReference type="GO" id="GO:0003899">
    <property type="term" value="F:DNA-directed RNA polymerase activity"/>
    <property type="evidence" value="ECO:0007669"/>
    <property type="project" value="InterPro"/>
</dbReference>
<feature type="region of interest" description="Disordered" evidence="3">
    <location>
        <begin position="1"/>
        <end position="29"/>
    </location>
</feature>
<reference evidence="4" key="1">
    <citation type="journal article" date="2020" name="Nature">
        <title>Giant virus diversity and host interactions through global metagenomics.</title>
        <authorList>
            <person name="Schulz F."/>
            <person name="Roux S."/>
            <person name="Paez-Espino D."/>
            <person name="Jungbluth S."/>
            <person name="Walsh D.A."/>
            <person name="Denef V.J."/>
            <person name="McMahon K.D."/>
            <person name="Konstantinidis K.T."/>
            <person name="Eloe-Fadrosh E.A."/>
            <person name="Kyrpides N.C."/>
            <person name="Woyke T."/>
        </authorList>
    </citation>
    <scope>NUCLEOTIDE SEQUENCE</scope>
    <source>
        <strain evidence="4">GVMAG-M-3300010160-4</strain>
    </source>
</reference>
<dbReference type="Gene3D" id="3.90.940.10">
    <property type="match status" value="1"/>
</dbReference>
<keyword evidence="1" id="KW-0240">DNA-directed RNA polymerase</keyword>
<sequence>MADFNNFDDDSIADSDDEPEVDLNDDDVSIDEYKGQDFDIQDLSKIKERTEDDGEDDLMFDLDETIDFETSLNYSIYSKKKTKSNISKITKYEFSKLVGNLSQYIADSKIDIPDDMTDEKIIETGDAIKIALFWVENRKKYKIPLSIKRTICNGVVEELDPSTLEIDDDYHFTDDNDVTSERFYQNFREKPYLNNS</sequence>
<keyword evidence="2" id="KW-0804">Transcription</keyword>
<proteinExistence type="predicted"/>
<evidence type="ECO:0000256" key="3">
    <source>
        <dbReference type="SAM" id="MobiDB-lite"/>
    </source>
</evidence>
<evidence type="ECO:0000313" key="4">
    <source>
        <dbReference type="EMBL" id="QHS90090.1"/>
    </source>
</evidence>